<feature type="domain" description="Methyltransferase" evidence="2">
    <location>
        <begin position="79"/>
        <end position="203"/>
    </location>
</feature>
<dbReference type="PANTHER" id="PTHR43861:SF3">
    <property type="entry name" value="PUTATIVE (AFU_ORTHOLOGUE AFUA_2G14390)-RELATED"/>
    <property type="match status" value="1"/>
</dbReference>
<dbReference type="Pfam" id="PF13847">
    <property type="entry name" value="Methyltransf_31"/>
    <property type="match status" value="1"/>
</dbReference>
<dbReference type="PANTHER" id="PTHR43861">
    <property type="entry name" value="TRANS-ACONITATE 2-METHYLTRANSFERASE-RELATED"/>
    <property type="match status" value="1"/>
</dbReference>
<dbReference type="InterPro" id="IPR025714">
    <property type="entry name" value="Methyltranfer_dom"/>
</dbReference>
<dbReference type="AlphaFoldDB" id="A0A4Y8PB20"/>
<protein>
    <submittedName>
        <fullName evidence="3">SAM-dependent methyltransferase</fullName>
    </submittedName>
</protein>
<dbReference type="GO" id="GO:0008168">
    <property type="term" value="F:methyltransferase activity"/>
    <property type="evidence" value="ECO:0007669"/>
    <property type="project" value="UniProtKB-KW"/>
</dbReference>
<evidence type="ECO:0000313" key="3">
    <source>
        <dbReference type="EMBL" id="TFE68180.1"/>
    </source>
</evidence>
<dbReference type="CDD" id="cd02440">
    <property type="entry name" value="AdoMet_MTases"/>
    <property type="match status" value="1"/>
</dbReference>
<dbReference type="OrthoDB" id="9784101at2"/>
<evidence type="ECO:0000259" key="2">
    <source>
        <dbReference type="Pfam" id="PF13847"/>
    </source>
</evidence>
<dbReference type="Gene3D" id="3.40.50.150">
    <property type="entry name" value="Vaccinia Virus protein VP39"/>
    <property type="match status" value="1"/>
</dbReference>
<comment type="caution">
    <text evidence="3">The sequence shown here is derived from an EMBL/GenBank/DDBJ whole genome shotgun (WGS) entry which is preliminary data.</text>
</comment>
<dbReference type="EMBL" id="LXQC01000143">
    <property type="protein sequence ID" value="TFE68180.1"/>
    <property type="molecule type" value="Genomic_DNA"/>
</dbReference>
<accession>A0A4Y8PB20</accession>
<name>A0A4Y8PB20_9BACT</name>
<dbReference type="RefSeq" id="WP_134440241.1">
    <property type="nucleotide sequence ID" value="NZ_CP065957.1"/>
</dbReference>
<keyword evidence="3" id="KW-0489">Methyltransferase</keyword>
<dbReference type="Proteomes" id="UP000297713">
    <property type="component" value="Unassembled WGS sequence"/>
</dbReference>
<organism evidence="3 4">
    <name type="scientific">Methylacidiphilum caldifontis</name>
    <dbReference type="NCBI Taxonomy" id="2795386"/>
    <lineage>
        <taxon>Bacteria</taxon>
        <taxon>Pseudomonadati</taxon>
        <taxon>Verrucomicrobiota</taxon>
        <taxon>Methylacidiphilae</taxon>
        <taxon>Methylacidiphilales</taxon>
        <taxon>Methylacidiphilaceae</taxon>
        <taxon>Methylacidiphilum (ex Ratnadevi et al. 2023)</taxon>
    </lineage>
</organism>
<evidence type="ECO:0000256" key="1">
    <source>
        <dbReference type="ARBA" id="ARBA00022679"/>
    </source>
</evidence>
<dbReference type="SUPFAM" id="SSF53335">
    <property type="entry name" value="S-adenosyl-L-methionine-dependent methyltransferases"/>
    <property type="match status" value="1"/>
</dbReference>
<keyword evidence="1 3" id="KW-0808">Transferase</keyword>
<dbReference type="GO" id="GO:0032259">
    <property type="term" value="P:methylation"/>
    <property type="evidence" value="ECO:0007669"/>
    <property type="project" value="UniProtKB-KW"/>
</dbReference>
<keyword evidence="4" id="KW-1185">Reference proteome</keyword>
<evidence type="ECO:0000313" key="4">
    <source>
        <dbReference type="Proteomes" id="UP000297713"/>
    </source>
</evidence>
<reference evidence="3 4" key="1">
    <citation type="submission" date="2016-05" db="EMBL/GenBank/DDBJ databases">
        <title>Diversity and Homogeneity among Thermoacidophilic Verrucomicrobia Methanotrophs Linked with Geographical Origin.</title>
        <authorList>
            <person name="Erikstad H.-A."/>
            <person name="Smestad N.B."/>
            <person name="Ceballos R.M."/>
            <person name="Birkeland N.-K."/>
        </authorList>
    </citation>
    <scope>NUCLEOTIDE SEQUENCE [LARGE SCALE GENOMIC DNA]</scope>
    <source>
        <strain evidence="3 4">Phi</strain>
    </source>
</reference>
<proteinExistence type="predicted"/>
<gene>
    <name evidence="3" type="ORF">A7Q10_00635</name>
</gene>
<dbReference type="InterPro" id="IPR029063">
    <property type="entry name" value="SAM-dependent_MTases_sf"/>
</dbReference>
<sequence length="239" mass="27920">MTTYFHSSKVWLWFFYIIFFLTLCRGFSQEMESSSIEQKAKKGFHHSFHDVKRYAQMFESKERDQWQKPDRVIEALDIKPGYSIADIGAGTGYFSRRFSQAVGEKGKVYALDSEPAMVRYMKKEIKEKNLKNVVVKQVDPNNPQLNNRSVNIIFLCEVYHHMDNRIEYLKRLSSALKRGGKVALIDFYPSSPYGPPSKHRLSESEVIAEFKAAGYKLLKKHHFLAYQYFLEFVPMEQGS</sequence>